<protein>
    <recommendedName>
        <fullName evidence="5">Secreted protein</fullName>
    </recommendedName>
</protein>
<dbReference type="AlphaFoldDB" id="A0A180GEI8"/>
<feature type="signal peptide" evidence="1">
    <location>
        <begin position="1"/>
        <end position="20"/>
    </location>
</feature>
<name>A0A180GEI8_PUCT1</name>
<evidence type="ECO:0000313" key="4">
    <source>
        <dbReference type="Proteomes" id="UP000005240"/>
    </source>
</evidence>
<keyword evidence="4" id="KW-1185">Reference proteome</keyword>
<organism evidence="2">
    <name type="scientific">Puccinia triticina (isolate 1-1 / race 1 (BBBD))</name>
    <name type="common">Brown leaf rust fungus</name>
    <dbReference type="NCBI Taxonomy" id="630390"/>
    <lineage>
        <taxon>Eukaryota</taxon>
        <taxon>Fungi</taxon>
        <taxon>Dikarya</taxon>
        <taxon>Basidiomycota</taxon>
        <taxon>Pucciniomycotina</taxon>
        <taxon>Pucciniomycetes</taxon>
        <taxon>Pucciniales</taxon>
        <taxon>Pucciniaceae</taxon>
        <taxon>Puccinia</taxon>
    </lineage>
</organism>
<reference evidence="3" key="4">
    <citation type="submission" date="2025-05" db="UniProtKB">
        <authorList>
            <consortium name="EnsemblFungi"/>
        </authorList>
    </citation>
    <scope>IDENTIFICATION</scope>
    <source>
        <strain evidence="3">isolate 1-1 / race 1 (BBBD)</strain>
    </source>
</reference>
<gene>
    <name evidence="2" type="ORF">PTTG_28146</name>
</gene>
<reference evidence="3 4" key="3">
    <citation type="journal article" date="2017" name="G3 (Bethesda)">
        <title>Comparative analysis highlights variable genome content of wheat rusts and divergence of the mating loci.</title>
        <authorList>
            <person name="Cuomo C.A."/>
            <person name="Bakkeren G."/>
            <person name="Khalil H.B."/>
            <person name="Panwar V."/>
            <person name="Joly D."/>
            <person name="Linning R."/>
            <person name="Sakthikumar S."/>
            <person name="Song X."/>
            <person name="Adiconis X."/>
            <person name="Fan L."/>
            <person name="Goldberg J.M."/>
            <person name="Levin J.Z."/>
            <person name="Young S."/>
            <person name="Zeng Q."/>
            <person name="Anikster Y."/>
            <person name="Bruce M."/>
            <person name="Wang M."/>
            <person name="Yin C."/>
            <person name="McCallum B."/>
            <person name="Szabo L.J."/>
            <person name="Hulbert S."/>
            <person name="Chen X."/>
            <person name="Fellers J.P."/>
        </authorList>
    </citation>
    <scope>NUCLEOTIDE SEQUENCE</scope>
    <source>
        <strain evidence="4">Isolate 1-1 / race 1 (BBBD)</strain>
        <strain evidence="3">isolate 1-1 / race 1 (BBBD)</strain>
    </source>
</reference>
<evidence type="ECO:0000313" key="2">
    <source>
        <dbReference type="EMBL" id="OAV90984.1"/>
    </source>
</evidence>
<evidence type="ECO:0008006" key="5">
    <source>
        <dbReference type="Google" id="ProtNLM"/>
    </source>
</evidence>
<feature type="chain" id="PRO_5008109841" description="Secreted protein" evidence="1">
    <location>
        <begin position="21"/>
        <end position="111"/>
    </location>
</feature>
<dbReference type="Proteomes" id="UP000005240">
    <property type="component" value="Unassembled WGS sequence"/>
</dbReference>
<reference evidence="2" key="2">
    <citation type="submission" date="2016-05" db="EMBL/GenBank/DDBJ databases">
        <title>Comparative analysis highlights variable genome content of wheat rusts and divergence of the mating loci.</title>
        <authorList>
            <person name="Cuomo C.A."/>
            <person name="Bakkeren G."/>
            <person name="Szabo L."/>
            <person name="Khalil H."/>
            <person name="Joly D."/>
            <person name="Goldberg J."/>
            <person name="Young S."/>
            <person name="Zeng Q."/>
            <person name="Fellers J."/>
        </authorList>
    </citation>
    <scope>NUCLEOTIDE SEQUENCE [LARGE SCALE GENOMIC DNA]</scope>
    <source>
        <strain evidence="2">1-1 BBBD Race 1</strain>
    </source>
</reference>
<keyword evidence="1" id="KW-0732">Signal</keyword>
<reference evidence="2" key="1">
    <citation type="submission" date="2009-11" db="EMBL/GenBank/DDBJ databases">
        <authorList>
            <consortium name="The Broad Institute Genome Sequencing Platform"/>
            <person name="Ward D."/>
            <person name="Feldgarden M."/>
            <person name="Earl A."/>
            <person name="Young S.K."/>
            <person name="Zeng Q."/>
            <person name="Koehrsen M."/>
            <person name="Alvarado L."/>
            <person name="Berlin A."/>
            <person name="Bochicchio J."/>
            <person name="Borenstein D."/>
            <person name="Chapman S.B."/>
            <person name="Chen Z."/>
            <person name="Engels R."/>
            <person name="Freedman E."/>
            <person name="Gellesch M."/>
            <person name="Goldberg J."/>
            <person name="Griggs A."/>
            <person name="Gujja S."/>
            <person name="Heilman E."/>
            <person name="Heiman D."/>
            <person name="Hepburn T."/>
            <person name="Howarth C."/>
            <person name="Jen D."/>
            <person name="Larson L."/>
            <person name="Lewis B."/>
            <person name="Mehta T."/>
            <person name="Park D."/>
            <person name="Pearson M."/>
            <person name="Roberts A."/>
            <person name="Saif S."/>
            <person name="Shea T."/>
            <person name="Shenoy N."/>
            <person name="Sisk P."/>
            <person name="Stolte C."/>
            <person name="Sykes S."/>
            <person name="Thomson T."/>
            <person name="Walk T."/>
            <person name="White J."/>
            <person name="Yandava C."/>
            <person name="Izard J."/>
            <person name="Baranova O.V."/>
            <person name="Blanton J.M."/>
            <person name="Tanner A.C."/>
            <person name="Dewhirst F.E."/>
            <person name="Haas B."/>
            <person name="Nusbaum C."/>
            <person name="Birren B."/>
        </authorList>
    </citation>
    <scope>NUCLEOTIDE SEQUENCE [LARGE SCALE GENOMIC DNA]</scope>
    <source>
        <strain evidence="2">1-1 BBBD Race 1</strain>
    </source>
</reference>
<accession>A0A180GEI8</accession>
<sequence length="111" mass="12279">MHVFKLALPFFAVVCGVTRGATTQAEPHVLCTGIHPHCFCAVDARNYGPTARWAVTRKCRDLQNYNFGPCFLEIGYPGFPPQAFCCDKTVTKVGQATAEALNKNCIMRDPR</sequence>
<dbReference type="EnsemblFungi" id="PTTG_28146-t43_1">
    <property type="protein sequence ID" value="PTTG_28146-t43_1-p1"/>
    <property type="gene ID" value="PTTG_28146"/>
</dbReference>
<proteinExistence type="predicted"/>
<dbReference type="VEuPathDB" id="FungiDB:PTTG_28146"/>
<evidence type="ECO:0000313" key="3">
    <source>
        <dbReference type="EnsemblFungi" id="PTTG_28146-t43_1-p1"/>
    </source>
</evidence>
<dbReference type="EMBL" id="ADAS02000090">
    <property type="protein sequence ID" value="OAV90984.1"/>
    <property type="molecule type" value="Genomic_DNA"/>
</dbReference>
<evidence type="ECO:0000256" key="1">
    <source>
        <dbReference type="SAM" id="SignalP"/>
    </source>
</evidence>